<evidence type="ECO:0000259" key="11">
    <source>
        <dbReference type="Pfam" id="PF02096"/>
    </source>
</evidence>
<evidence type="ECO:0000256" key="3">
    <source>
        <dbReference type="ARBA" id="ARBA00022692"/>
    </source>
</evidence>
<feature type="domain" description="Membrane insertase YidC/Oxa/ALB C-terminal" evidence="11">
    <location>
        <begin position="126"/>
        <end position="320"/>
    </location>
</feature>
<sequence length="405" mass="46500">MTIINVASRDLPFDKHKHNKSMLWTVSIRRVPLAIRHLHPVIRDQWKPFSTYNPLREKDVSSTTPKLEFIPEKPSLVSPIVEPQTSLVEIIASEPSLRSQGLAGWSPPGILQWGMENLHVGIDIPWWGTILATTCILRVAVFPLVIFSQKNAARLNQCLPEMKHIQSRLSDARKRGDIIEVQKWSIELQKFMEERDVKPVKNFIPIIIQAPIFMSMFFALRGMANLPLDSMMIGGLGWFEDLTISDPYYVLPALVASTFYLQIYFAVDGANMQSMGTIGKTVCKAVPFIMFPLIMNFPTALTFYWTATNVIAVFQVKFIRNKAVRKYLGIPEFIDWSKKKDTIQQKDKGFKDSVKDVMDNWKVQKDVIDRRAFDEQMFREAGLQKKRRTYKFNPTAPMLSSKGKQ</sequence>
<evidence type="ECO:0000256" key="2">
    <source>
        <dbReference type="ARBA" id="ARBA00009877"/>
    </source>
</evidence>
<proteinExistence type="inferred from homology"/>
<dbReference type="Pfam" id="PF02096">
    <property type="entry name" value="60KD_IMP"/>
    <property type="match status" value="1"/>
</dbReference>
<keyword evidence="7" id="KW-0496">Mitochondrion</keyword>
<evidence type="ECO:0000256" key="8">
    <source>
        <dbReference type="ARBA" id="ARBA00023136"/>
    </source>
</evidence>
<keyword evidence="4" id="KW-0999">Mitochondrion inner membrane</keyword>
<evidence type="ECO:0000256" key="7">
    <source>
        <dbReference type="ARBA" id="ARBA00023128"/>
    </source>
</evidence>
<evidence type="ECO:0000256" key="1">
    <source>
        <dbReference type="ARBA" id="ARBA00004448"/>
    </source>
</evidence>
<keyword evidence="5" id="KW-0809">Transit peptide</keyword>
<evidence type="ECO:0000313" key="12">
    <source>
        <dbReference type="EMBL" id="CDW23077.1"/>
    </source>
</evidence>
<feature type="transmembrane region" description="Helical" evidence="10">
    <location>
        <begin position="288"/>
        <end position="307"/>
    </location>
</feature>
<keyword evidence="8 10" id="KW-0472">Membrane</keyword>
<feature type="transmembrane region" description="Helical" evidence="10">
    <location>
        <begin position="124"/>
        <end position="147"/>
    </location>
</feature>
<dbReference type="GO" id="GO:0032979">
    <property type="term" value="P:protein insertion into mitochondrial inner membrane from matrix"/>
    <property type="evidence" value="ECO:0007669"/>
    <property type="project" value="TreeGrafter"/>
</dbReference>
<reference evidence="12" key="1">
    <citation type="submission" date="2014-05" db="EMBL/GenBank/DDBJ databases">
        <authorList>
            <person name="Chronopoulou M."/>
        </authorList>
    </citation>
    <scope>NUCLEOTIDE SEQUENCE</scope>
    <source>
        <tissue evidence="12">Whole organism</tissue>
    </source>
</reference>
<protein>
    <recommendedName>
        <fullName evidence="11">Membrane insertase YidC/Oxa/ALB C-terminal domain-containing protein</fullName>
    </recommendedName>
</protein>
<keyword evidence="3 9" id="KW-0812">Transmembrane</keyword>
<feature type="transmembrane region" description="Helical" evidence="10">
    <location>
        <begin position="203"/>
        <end position="228"/>
    </location>
</feature>
<feature type="transmembrane region" description="Helical" evidence="10">
    <location>
        <begin position="248"/>
        <end position="267"/>
    </location>
</feature>
<evidence type="ECO:0000256" key="10">
    <source>
        <dbReference type="SAM" id="Phobius"/>
    </source>
</evidence>
<comment type="subcellular location">
    <subcellularLocation>
        <location evidence="9">Membrane</location>
        <topology evidence="9">Multi-pass membrane protein</topology>
    </subcellularLocation>
    <subcellularLocation>
        <location evidence="1">Mitochondrion inner membrane</location>
        <topology evidence="1">Multi-pass membrane protein</topology>
    </subcellularLocation>
</comment>
<dbReference type="AlphaFoldDB" id="A0A0K2TBX4"/>
<dbReference type="InterPro" id="IPR001708">
    <property type="entry name" value="YidC/ALB3/OXA1/COX18"/>
</dbReference>
<name>A0A0K2TBX4_LEPSM</name>
<accession>A0A0K2TBX4</accession>
<organism evidence="12">
    <name type="scientific">Lepeophtheirus salmonis</name>
    <name type="common">Salmon louse</name>
    <name type="synonym">Caligus salmonis</name>
    <dbReference type="NCBI Taxonomy" id="72036"/>
    <lineage>
        <taxon>Eukaryota</taxon>
        <taxon>Metazoa</taxon>
        <taxon>Ecdysozoa</taxon>
        <taxon>Arthropoda</taxon>
        <taxon>Crustacea</taxon>
        <taxon>Multicrustacea</taxon>
        <taxon>Hexanauplia</taxon>
        <taxon>Copepoda</taxon>
        <taxon>Siphonostomatoida</taxon>
        <taxon>Caligidae</taxon>
        <taxon>Lepeophtheirus</taxon>
    </lineage>
</organism>
<dbReference type="EMBL" id="HACA01005716">
    <property type="protein sequence ID" value="CDW23077.1"/>
    <property type="molecule type" value="Transcribed_RNA"/>
</dbReference>
<dbReference type="OrthoDB" id="2148490at2759"/>
<evidence type="ECO:0000256" key="5">
    <source>
        <dbReference type="ARBA" id="ARBA00022946"/>
    </source>
</evidence>
<keyword evidence="6 10" id="KW-1133">Transmembrane helix</keyword>
<dbReference type="GO" id="GO:0005743">
    <property type="term" value="C:mitochondrial inner membrane"/>
    <property type="evidence" value="ECO:0007669"/>
    <property type="project" value="UniProtKB-SubCell"/>
</dbReference>
<dbReference type="PANTHER" id="PTHR12428:SF66">
    <property type="entry name" value="MITOCHONDRIAL INNER MEMBRANE PROTEIN OXA1L"/>
    <property type="match status" value="1"/>
</dbReference>
<dbReference type="NCBIfam" id="TIGR03592">
    <property type="entry name" value="yidC_oxa1_cterm"/>
    <property type="match status" value="1"/>
</dbReference>
<dbReference type="GO" id="GO:0032977">
    <property type="term" value="F:membrane insertase activity"/>
    <property type="evidence" value="ECO:0007669"/>
    <property type="project" value="InterPro"/>
</dbReference>
<dbReference type="CDD" id="cd20069">
    <property type="entry name" value="5TM_Oxa1-like"/>
    <property type="match status" value="1"/>
</dbReference>
<evidence type="ECO:0000256" key="9">
    <source>
        <dbReference type="RuleBase" id="RU003945"/>
    </source>
</evidence>
<evidence type="ECO:0000256" key="6">
    <source>
        <dbReference type="ARBA" id="ARBA00022989"/>
    </source>
</evidence>
<dbReference type="InterPro" id="IPR028055">
    <property type="entry name" value="YidC/Oxa/ALB_C"/>
</dbReference>
<dbReference type="PANTHER" id="PTHR12428">
    <property type="entry name" value="OXA1"/>
    <property type="match status" value="1"/>
</dbReference>
<evidence type="ECO:0000256" key="4">
    <source>
        <dbReference type="ARBA" id="ARBA00022792"/>
    </source>
</evidence>
<comment type="similarity">
    <text evidence="2 9">Belongs to the OXA1/ALB3/YidC family.</text>
</comment>